<evidence type="ECO:0000259" key="1">
    <source>
        <dbReference type="PROSITE" id="PS50181"/>
    </source>
</evidence>
<keyword evidence="3" id="KW-1185">Reference proteome</keyword>
<dbReference type="Proteomes" id="UP001328107">
    <property type="component" value="Unassembled WGS sequence"/>
</dbReference>
<sequence>GLPRDAIANIFVSLDYRSTIRLREVCKHTKEVVDGFNRNTVISLLRLECEEVDQTKIAIALNFDHLIVYRTWTHWINTAMNFSRAALPECRGTYVGALEITIDFEEIGKFLEIFKYLFGIIECDHLKLDYIPQQILQWCLDLLGSKKMSLICINIGRYKTYFEIYFDLIKGTKTENVEGTLDLTTQESINWLLQLANTTKLFDIRVNGQLLAGFKATSIVRELLHTNCD</sequence>
<feature type="non-terminal residue" evidence="2">
    <location>
        <position position="229"/>
    </location>
</feature>
<accession>A0AAN5D5F5</accession>
<dbReference type="EMBL" id="BTRK01000006">
    <property type="protein sequence ID" value="GMR56873.1"/>
    <property type="molecule type" value="Genomic_DNA"/>
</dbReference>
<dbReference type="AlphaFoldDB" id="A0AAN5D5F5"/>
<comment type="caution">
    <text evidence="2">The sequence shown here is derived from an EMBL/GenBank/DDBJ whole genome shotgun (WGS) entry which is preliminary data.</text>
</comment>
<organism evidence="2 3">
    <name type="scientific">Pristionchus mayeri</name>
    <dbReference type="NCBI Taxonomy" id="1317129"/>
    <lineage>
        <taxon>Eukaryota</taxon>
        <taxon>Metazoa</taxon>
        <taxon>Ecdysozoa</taxon>
        <taxon>Nematoda</taxon>
        <taxon>Chromadorea</taxon>
        <taxon>Rhabditida</taxon>
        <taxon>Rhabditina</taxon>
        <taxon>Diplogasteromorpha</taxon>
        <taxon>Diplogasteroidea</taxon>
        <taxon>Neodiplogasteridae</taxon>
        <taxon>Pristionchus</taxon>
    </lineage>
</organism>
<dbReference type="Pfam" id="PF00646">
    <property type="entry name" value="F-box"/>
    <property type="match status" value="1"/>
</dbReference>
<feature type="non-terminal residue" evidence="2">
    <location>
        <position position="1"/>
    </location>
</feature>
<dbReference type="InterPro" id="IPR001810">
    <property type="entry name" value="F-box_dom"/>
</dbReference>
<dbReference type="PROSITE" id="PS50181">
    <property type="entry name" value="FBOX"/>
    <property type="match status" value="1"/>
</dbReference>
<gene>
    <name evidence="2" type="ORF">PMAYCL1PPCAC_27068</name>
</gene>
<protein>
    <recommendedName>
        <fullName evidence="1">F-box domain-containing protein</fullName>
    </recommendedName>
</protein>
<proteinExistence type="predicted"/>
<feature type="domain" description="F-box" evidence="1">
    <location>
        <begin position="1"/>
        <end position="45"/>
    </location>
</feature>
<name>A0AAN5D5F5_9BILA</name>
<evidence type="ECO:0000313" key="3">
    <source>
        <dbReference type="Proteomes" id="UP001328107"/>
    </source>
</evidence>
<evidence type="ECO:0000313" key="2">
    <source>
        <dbReference type="EMBL" id="GMR56873.1"/>
    </source>
</evidence>
<reference evidence="3" key="1">
    <citation type="submission" date="2022-10" db="EMBL/GenBank/DDBJ databases">
        <title>Genome assembly of Pristionchus species.</title>
        <authorList>
            <person name="Yoshida K."/>
            <person name="Sommer R.J."/>
        </authorList>
    </citation>
    <scope>NUCLEOTIDE SEQUENCE [LARGE SCALE GENOMIC DNA]</scope>
    <source>
        <strain evidence="3">RS5460</strain>
    </source>
</reference>